<accession>A0A8V5GP16</accession>
<dbReference type="Proteomes" id="UP000694405">
    <property type="component" value="Chromosome 11"/>
</dbReference>
<name>A0A8V5GP16_MELUD</name>
<evidence type="ECO:0000313" key="1">
    <source>
        <dbReference type="Ensembl" id="ENSMUNP00000024747.1"/>
    </source>
</evidence>
<organism evidence="1 2">
    <name type="scientific">Melopsittacus undulatus</name>
    <name type="common">Budgerigar</name>
    <name type="synonym">Psittacus undulatus</name>
    <dbReference type="NCBI Taxonomy" id="13146"/>
    <lineage>
        <taxon>Eukaryota</taxon>
        <taxon>Metazoa</taxon>
        <taxon>Chordata</taxon>
        <taxon>Craniata</taxon>
        <taxon>Vertebrata</taxon>
        <taxon>Euteleostomi</taxon>
        <taxon>Archelosauria</taxon>
        <taxon>Archosauria</taxon>
        <taxon>Dinosauria</taxon>
        <taxon>Saurischia</taxon>
        <taxon>Theropoda</taxon>
        <taxon>Coelurosauria</taxon>
        <taxon>Aves</taxon>
        <taxon>Neognathae</taxon>
        <taxon>Neoaves</taxon>
        <taxon>Telluraves</taxon>
        <taxon>Australaves</taxon>
        <taxon>Psittaciformes</taxon>
        <taxon>Psittaculidae</taxon>
        <taxon>Melopsittacus</taxon>
    </lineage>
</organism>
<reference evidence="1" key="2">
    <citation type="submission" date="2025-08" db="UniProtKB">
        <authorList>
            <consortium name="Ensembl"/>
        </authorList>
    </citation>
    <scope>IDENTIFICATION</scope>
</reference>
<proteinExistence type="predicted"/>
<dbReference type="AlphaFoldDB" id="A0A8V5GP16"/>
<keyword evidence="2" id="KW-1185">Reference proteome</keyword>
<reference evidence="1" key="3">
    <citation type="submission" date="2025-09" db="UniProtKB">
        <authorList>
            <consortium name="Ensembl"/>
        </authorList>
    </citation>
    <scope>IDENTIFICATION</scope>
</reference>
<protein>
    <submittedName>
        <fullName evidence="1">Uncharacterized protein</fullName>
    </submittedName>
</protein>
<evidence type="ECO:0000313" key="2">
    <source>
        <dbReference type="Proteomes" id="UP000694405"/>
    </source>
</evidence>
<reference evidence="1" key="1">
    <citation type="submission" date="2020-03" db="EMBL/GenBank/DDBJ databases">
        <title>Melopsittacus undulatus (budgerigar) genome, bMelUnd1, maternal haplotype with Z.</title>
        <authorList>
            <person name="Gedman G."/>
            <person name="Mountcastle J."/>
            <person name="Haase B."/>
            <person name="Formenti G."/>
            <person name="Wright T."/>
            <person name="Apodaca J."/>
            <person name="Pelan S."/>
            <person name="Chow W."/>
            <person name="Rhie A."/>
            <person name="Howe K."/>
            <person name="Fedrigo O."/>
            <person name="Jarvis E.D."/>
        </authorList>
    </citation>
    <scope>NUCLEOTIDE SEQUENCE [LARGE SCALE GENOMIC DNA]</scope>
</reference>
<sequence length="122" mass="12733">MQHMLSCIPSMSCTSLACCSSPPASPGLCMPMSTLAASDQGLYFARSCTNPKHFPVSWPYSRTGDGYCQALGSPDTEGPVAAPSQPKEGWELIGACNHSSPLPPSTGRATARLRAELTLTSG</sequence>
<dbReference type="Ensembl" id="ENSMUNT00000030523.1">
    <property type="protein sequence ID" value="ENSMUNP00000024747.1"/>
    <property type="gene ID" value="ENSMUNG00000019879.1"/>
</dbReference>